<evidence type="ECO:0000313" key="2">
    <source>
        <dbReference type="EMBL" id="KAJ1218496.1"/>
    </source>
</evidence>
<dbReference type="EMBL" id="JANPWB010000001">
    <property type="protein sequence ID" value="KAJ1218496.1"/>
    <property type="molecule type" value="Genomic_DNA"/>
</dbReference>
<dbReference type="AlphaFoldDB" id="A0AAV7X051"/>
<name>A0AAV7X051_PLEWA</name>
<evidence type="ECO:0000256" key="1">
    <source>
        <dbReference type="SAM" id="MobiDB-lite"/>
    </source>
</evidence>
<comment type="caution">
    <text evidence="2">The sequence shown here is derived from an EMBL/GenBank/DDBJ whole genome shotgun (WGS) entry which is preliminary data.</text>
</comment>
<dbReference type="Proteomes" id="UP001066276">
    <property type="component" value="Chromosome 1_1"/>
</dbReference>
<gene>
    <name evidence="2" type="ORF">NDU88_006074</name>
</gene>
<protein>
    <submittedName>
        <fullName evidence="2">Uncharacterized protein</fullName>
    </submittedName>
</protein>
<sequence>MTPPTWWRASEPLEGENPSWVLAVGSVSHESEPAGRALGSPRSEALQPSGRKRGAEWTRRGAGALKGRRDRRAPRSRGGRCLPLQSCSGAGKSSIKLGGTTVRFRAGRAETGKEGPLQRELGGGDPAERAARQEGPVVRPQVTGGGTPQRGDHTHREATEGWNERVQSLEERGETTASLVELSEERISLPRQRINGTSRGGVRRLLGDYFAQRTGLSGGPSGSPE</sequence>
<evidence type="ECO:0000313" key="3">
    <source>
        <dbReference type="Proteomes" id="UP001066276"/>
    </source>
</evidence>
<feature type="compositionally biased region" description="Basic residues" evidence="1">
    <location>
        <begin position="66"/>
        <end position="78"/>
    </location>
</feature>
<feature type="compositionally biased region" description="Basic and acidic residues" evidence="1">
    <location>
        <begin position="107"/>
        <end position="117"/>
    </location>
</feature>
<accession>A0AAV7X051</accession>
<organism evidence="2 3">
    <name type="scientific">Pleurodeles waltl</name>
    <name type="common">Iberian ribbed newt</name>
    <dbReference type="NCBI Taxonomy" id="8319"/>
    <lineage>
        <taxon>Eukaryota</taxon>
        <taxon>Metazoa</taxon>
        <taxon>Chordata</taxon>
        <taxon>Craniata</taxon>
        <taxon>Vertebrata</taxon>
        <taxon>Euteleostomi</taxon>
        <taxon>Amphibia</taxon>
        <taxon>Batrachia</taxon>
        <taxon>Caudata</taxon>
        <taxon>Salamandroidea</taxon>
        <taxon>Salamandridae</taxon>
        <taxon>Pleurodelinae</taxon>
        <taxon>Pleurodeles</taxon>
    </lineage>
</organism>
<keyword evidence="3" id="KW-1185">Reference proteome</keyword>
<feature type="compositionally biased region" description="Basic and acidic residues" evidence="1">
    <location>
        <begin position="150"/>
        <end position="174"/>
    </location>
</feature>
<feature type="region of interest" description="Disordered" evidence="1">
    <location>
        <begin position="28"/>
        <end position="177"/>
    </location>
</feature>
<proteinExistence type="predicted"/>
<reference evidence="2" key="1">
    <citation type="journal article" date="2022" name="bioRxiv">
        <title>Sequencing and chromosome-scale assembly of the giantPleurodeles waltlgenome.</title>
        <authorList>
            <person name="Brown T."/>
            <person name="Elewa A."/>
            <person name="Iarovenko S."/>
            <person name="Subramanian E."/>
            <person name="Araus A.J."/>
            <person name="Petzold A."/>
            <person name="Susuki M."/>
            <person name="Suzuki K.-i.T."/>
            <person name="Hayashi T."/>
            <person name="Toyoda A."/>
            <person name="Oliveira C."/>
            <person name="Osipova E."/>
            <person name="Leigh N.D."/>
            <person name="Simon A."/>
            <person name="Yun M.H."/>
        </authorList>
    </citation>
    <scope>NUCLEOTIDE SEQUENCE</scope>
    <source>
        <strain evidence="2">20211129_DDA</strain>
        <tissue evidence="2">Liver</tissue>
    </source>
</reference>